<evidence type="ECO:0000259" key="10">
    <source>
        <dbReference type="Pfam" id="PF00590"/>
    </source>
</evidence>
<comment type="pathway">
    <text evidence="8">Porphyrin-containing compound metabolism; siroheme biosynthesis; precorrin-2 from uroporphyrinogen III: step 1/1.</text>
</comment>
<evidence type="ECO:0000313" key="11">
    <source>
        <dbReference type="EMBL" id="MFM2486631.1"/>
    </source>
</evidence>
<comment type="caution">
    <text evidence="11">The sequence shown here is derived from an EMBL/GenBank/DDBJ whole genome shotgun (WGS) entry which is preliminary data.</text>
</comment>
<protein>
    <recommendedName>
        <fullName evidence="3">uroporphyrinogen-III C-methyltransferase</fullName>
        <ecNumber evidence="3">2.1.1.107</ecNumber>
    </recommendedName>
</protein>
<dbReference type="InterPro" id="IPR003043">
    <property type="entry name" value="Uropor_MeTrfase_CS"/>
</dbReference>
<evidence type="ECO:0000256" key="8">
    <source>
        <dbReference type="ARBA" id="ARBA00025705"/>
    </source>
</evidence>
<gene>
    <name evidence="11" type="primary">cobA</name>
    <name evidence="11" type="ORF">ABUE30_16485</name>
</gene>
<evidence type="ECO:0000256" key="3">
    <source>
        <dbReference type="ARBA" id="ARBA00012162"/>
    </source>
</evidence>
<evidence type="ECO:0000313" key="12">
    <source>
        <dbReference type="Proteomes" id="UP001629953"/>
    </source>
</evidence>
<dbReference type="InterPro" id="IPR050161">
    <property type="entry name" value="Siro_Cobalamin_biosynth"/>
</dbReference>
<keyword evidence="4 9" id="KW-0489">Methyltransferase</keyword>
<accession>A0ABW9GAF1</accession>
<evidence type="ECO:0000256" key="6">
    <source>
        <dbReference type="ARBA" id="ARBA00022691"/>
    </source>
</evidence>
<dbReference type="PROSITE" id="PS00840">
    <property type="entry name" value="SUMT_2"/>
    <property type="match status" value="1"/>
</dbReference>
<keyword evidence="5 9" id="KW-0808">Transferase</keyword>
<reference evidence="11 12" key="1">
    <citation type="journal article" date="2013" name="Int. J. Syst. Evol. Microbiol.">
        <title>Celerinatantimonas yamalensis sp. nov., a cold-adapted diazotrophic bacterium from a cold permafrost brine.</title>
        <authorList>
            <person name="Shcherbakova V."/>
            <person name="Chuvilskaya N."/>
            <person name="Rivkina E."/>
            <person name="Demidov N."/>
            <person name="Uchaeva V."/>
            <person name="Suetin S."/>
            <person name="Suzina N."/>
            <person name="Gilichinsky D."/>
        </authorList>
    </citation>
    <scope>NUCLEOTIDE SEQUENCE [LARGE SCALE GENOMIC DNA]</scope>
    <source>
        <strain evidence="11 12">C7</strain>
    </source>
</reference>
<dbReference type="GO" id="GO:0004851">
    <property type="term" value="F:uroporphyrin-III C-methyltransferase activity"/>
    <property type="evidence" value="ECO:0007669"/>
    <property type="project" value="UniProtKB-EC"/>
</dbReference>
<dbReference type="GO" id="GO:0032259">
    <property type="term" value="P:methylation"/>
    <property type="evidence" value="ECO:0007669"/>
    <property type="project" value="UniProtKB-KW"/>
</dbReference>
<dbReference type="Proteomes" id="UP001629953">
    <property type="component" value="Unassembled WGS sequence"/>
</dbReference>
<evidence type="ECO:0000256" key="9">
    <source>
        <dbReference type="RuleBase" id="RU003960"/>
    </source>
</evidence>
<name>A0ABW9GAF1_9GAMM</name>
<dbReference type="InterPro" id="IPR000878">
    <property type="entry name" value="4pyrrol_Mease"/>
</dbReference>
<evidence type="ECO:0000256" key="7">
    <source>
        <dbReference type="ARBA" id="ARBA00023244"/>
    </source>
</evidence>
<feature type="domain" description="Tetrapyrrole methylase" evidence="10">
    <location>
        <begin position="59"/>
        <end position="268"/>
    </location>
</feature>
<dbReference type="Pfam" id="PF00590">
    <property type="entry name" value="TP_methylase"/>
    <property type="match status" value="1"/>
</dbReference>
<dbReference type="Gene3D" id="3.40.1010.10">
    <property type="entry name" value="Cobalt-precorrin-4 Transmethylase, Domain 1"/>
    <property type="match status" value="1"/>
</dbReference>
<comment type="similarity">
    <text evidence="2 9">Belongs to the precorrin methyltransferase family.</text>
</comment>
<dbReference type="SUPFAM" id="SSF53790">
    <property type="entry name" value="Tetrapyrrole methylase"/>
    <property type="match status" value="1"/>
</dbReference>
<keyword evidence="7" id="KW-0627">Porphyrin biosynthesis</keyword>
<dbReference type="InterPro" id="IPR014777">
    <property type="entry name" value="4pyrrole_Mease_sub1"/>
</dbReference>
<dbReference type="NCBIfam" id="NF004790">
    <property type="entry name" value="PRK06136.1"/>
    <property type="match status" value="1"/>
</dbReference>
<keyword evidence="12" id="KW-1185">Reference proteome</keyword>
<evidence type="ECO:0000256" key="2">
    <source>
        <dbReference type="ARBA" id="ARBA00005879"/>
    </source>
</evidence>
<dbReference type="Gene3D" id="3.30.950.10">
    <property type="entry name" value="Methyltransferase, Cobalt-precorrin-4 Transmethylase, Domain 2"/>
    <property type="match status" value="1"/>
</dbReference>
<proteinExistence type="inferred from homology"/>
<dbReference type="InterPro" id="IPR035996">
    <property type="entry name" value="4pyrrol_Methylase_sf"/>
</dbReference>
<dbReference type="PANTHER" id="PTHR45790">
    <property type="entry name" value="SIROHEME SYNTHASE-RELATED"/>
    <property type="match status" value="1"/>
</dbReference>
<keyword evidence="6" id="KW-0949">S-adenosyl-L-methionine</keyword>
<dbReference type="InterPro" id="IPR014776">
    <property type="entry name" value="4pyrrole_Mease_sub2"/>
</dbReference>
<evidence type="ECO:0000256" key="5">
    <source>
        <dbReference type="ARBA" id="ARBA00022679"/>
    </source>
</evidence>
<dbReference type="InterPro" id="IPR006366">
    <property type="entry name" value="CobA/CysG_C"/>
</dbReference>
<dbReference type="CDD" id="cd11642">
    <property type="entry name" value="SUMT"/>
    <property type="match status" value="1"/>
</dbReference>
<sequence>MALFSVFSRSVIAEPRVRMRQVMRWAARVTHDVQRFWPHAQAVIPNYLQLSPSLGAGEVALVGSGPGGVELLTMAAFQMLNQADVVVYDRLVSDEILQLIPANIDTVCVGKAASFHSVPQSRINEILIERAQRGQRVVRLKGGDSFIFGRGGEELEQLAKAGVIFRVIPGITAASGCTSYAGIPLTHRDYAQAVTFVTGHCQHNGQPPDWHSLVASNHTLVVYMGRLSATSIQQALLAQGMSEQMPVAVIENGTRSDQRIFSGTLIQLAKLAEHAASPALLVVGEVVRLHQTLDWFNTAAQKIPQATQLSQFDN</sequence>
<dbReference type="NCBIfam" id="TIGR01469">
    <property type="entry name" value="cobA_cysG_Cterm"/>
    <property type="match status" value="1"/>
</dbReference>
<dbReference type="PANTHER" id="PTHR45790:SF1">
    <property type="entry name" value="SIROHEME SYNTHASE"/>
    <property type="match status" value="1"/>
</dbReference>
<dbReference type="RefSeq" id="WP_408624930.1">
    <property type="nucleotide sequence ID" value="NZ_JBEQCT010000009.1"/>
</dbReference>
<dbReference type="EC" id="2.1.1.107" evidence="3"/>
<evidence type="ECO:0000256" key="1">
    <source>
        <dbReference type="ARBA" id="ARBA00004953"/>
    </source>
</evidence>
<organism evidence="11 12">
    <name type="scientific">Celerinatantimonas yamalensis</name>
    <dbReference type="NCBI Taxonomy" id="559956"/>
    <lineage>
        <taxon>Bacteria</taxon>
        <taxon>Pseudomonadati</taxon>
        <taxon>Pseudomonadota</taxon>
        <taxon>Gammaproteobacteria</taxon>
        <taxon>Celerinatantimonadaceae</taxon>
        <taxon>Celerinatantimonas</taxon>
    </lineage>
</organism>
<dbReference type="EMBL" id="JBEQCT010000009">
    <property type="protein sequence ID" value="MFM2486631.1"/>
    <property type="molecule type" value="Genomic_DNA"/>
</dbReference>
<comment type="pathway">
    <text evidence="1">Cofactor biosynthesis; adenosylcobalamin biosynthesis.</text>
</comment>
<evidence type="ECO:0000256" key="4">
    <source>
        <dbReference type="ARBA" id="ARBA00022603"/>
    </source>
</evidence>